<dbReference type="AlphaFoldDB" id="I3Y6B7"/>
<dbReference type="Proteomes" id="UP000006062">
    <property type="component" value="Chromosome"/>
</dbReference>
<name>I3Y6B7_THIV6</name>
<organism evidence="1 3">
    <name type="scientific">Thiocystis violascens (strain ATCC 17096 / DSM 198 / 6111)</name>
    <name type="common">Chromatium violascens</name>
    <dbReference type="NCBI Taxonomy" id="765911"/>
    <lineage>
        <taxon>Bacteria</taxon>
        <taxon>Pseudomonadati</taxon>
        <taxon>Pseudomonadota</taxon>
        <taxon>Gammaproteobacteria</taxon>
        <taxon>Chromatiales</taxon>
        <taxon>Chromatiaceae</taxon>
        <taxon>Thiocystis</taxon>
    </lineage>
</organism>
<dbReference type="EMBL" id="CP003154">
    <property type="protein sequence ID" value="AFL73874.1"/>
    <property type="molecule type" value="Genomic_DNA"/>
</dbReference>
<dbReference type="RefSeq" id="WP_014777034.1">
    <property type="nucleotide sequence ID" value="NC_018012.1"/>
</dbReference>
<dbReference type="KEGG" id="tvi:Thivi_1911"/>
<dbReference type="eggNOG" id="COG3385">
    <property type="taxonomic scope" value="Bacteria"/>
</dbReference>
<gene>
    <name evidence="1" type="ordered locus">Thivi_0474</name>
    <name evidence="2" type="ordered locus">Thivi_1911</name>
</gene>
<protein>
    <submittedName>
        <fullName evidence="1">Uncharacterized protein</fullName>
    </submittedName>
</protein>
<dbReference type="STRING" id="765911.Thivi_0474"/>
<reference evidence="1 3" key="1">
    <citation type="submission" date="2012-06" db="EMBL/GenBank/DDBJ databases">
        <title>Complete sequence of Thiocystis violascens DSM 198.</title>
        <authorList>
            <consortium name="US DOE Joint Genome Institute"/>
            <person name="Lucas S."/>
            <person name="Han J."/>
            <person name="Lapidus A."/>
            <person name="Cheng J.-F."/>
            <person name="Goodwin L."/>
            <person name="Pitluck S."/>
            <person name="Peters L."/>
            <person name="Ovchinnikova G."/>
            <person name="Teshima H."/>
            <person name="Detter J.C."/>
            <person name="Han C."/>
            <person name="Tapia R."/>
            <person name="Land M."/>
            <person name="Hauser L."/>
            <person name="Kyrpides N."/>
            <person name="Ivanova N."/>
            <person name="Pagani I."/>
            <person name="Vogl K."/>
            <person name="Liu Z."/>
            <person name="Frigaard N.-U."/>
            <person name="Bryant D."/>
            <person name="Woyke T."/>
        </authorList>
    </citation>
    <scope>NUCLEOTIDE SEQUENCE [LARGE SCALE GENOMIC DNA]</scope>
    <source>
        <strain evidence="3">ATCC 17096 / DSM 198 / 6111</strain>
        <strain evidence="1">DSM 198</strain>
    </source>
</reference>
<keyword evidence="3" id="KW-1185">Reference proteome</keyword>
<accession>I3Y6B7</accession>
<evidence type="ECO:0000313" key="3">
    <source>
        <dbReference type="Proteomes" id="UP000006062"/>
    </source>
</evidence>
<dbReference type="HOGENOM" id="CLU_1947858_0_0_6"/>
<evidence type="ECO:0000313" key="1">
    <source>
        <dbReference type="EMBL" id="AFL72535.1"/>
    </source>
</evidence>
<evidence type="ECO:0000313" key="2">
    <source>
        <dbReference type="EMBL" id="AFL73874.1"/>
    </source>
</evidence>
<dbReference type="EMBL" id="CP003154">
    <property type="protein sequence ID" value="AFL72535.1"/>
    <property type="molecule type" value="Genomic_DNA"/>
</dbReference>
<proteinExistence type="predicted"/>
<dbReference type="KEGG" id="tvi:Thivi_0474"/>
<sequence length="129" mass="14061">MGSVKRLADEVARGLREVHPRLRKTVVNKLALAVGAMIEGQTPNTVELANLLPLDTERQDLREQWLRRLLKNPRLGPGMVIEPFARAELAKAASHGQTVSPGVRIEVASQKGGDFYPDTGGFLDLPTGL</sequence>